<evidence type="ECO:0000256" key="9">
    <source>
        <dbReference type="ARBA" id="ARBA00070061"/>
    </source>
</evidence>
<evidence type="ECO:0000256" key="6">
    <source>
        <dbReference type="ARBA" id="ARBA00060672"/>
    </source>
</evidence>
<comment type="catalytic activity">
    <reaction evidence="4 12">
        <text>N-acetyl-D-muramate 6-phosphate + H2O = N-acetyl-D-glucosamine 6-phosphate + (R)-lactate</text>
        <dbReference type="Rhea" id="RHEA:26410"/>
        <dbReference type="ChEBI" id="CHEBI:15377"/>
        <dbReference type="ChEBI" id="CHEBI:16004"/>
        <dbReference type="ChEBI" id="CHEBI:57513"/>
        <dbReference type="ChEBI" id="CHEBI:58722"/>
        <dbReference type="EC" id="4.2.1.126"/>
    </reaction>
</comment>
<dbReference type="GO" id="GO:0097367">
    <property type="term" value="F:carbohydrate derivative binding"/>
    <property type="evidence" value="ECO:0007669"/>
    <property type="project" value="InterPro"/>
</dbReference>
<dbReference type="InterPro" id="IPR046348">
    <property type="entry name" value="SIS_dom_sf"/>
</dbReference>
<dbReference type="FunFam" id="3.40.50.10490:FF:000014">
    <property type="entry name" value="N-acetylmuramic acid 6-phosphate etherase"/>
    <property type="match status" value="1"/>
</dbReference>
<organism evidence="14 15">
    <name type="scientific">Nakamurella flavida</name>
    <dbReference type="NCBI Taxonomy" id="363630"/>
    <lineage>
        <taxon>Bacteria</taxon>
        <taxon>Bacillati</taxon>
        <taxon>Actinomycetota</taxon>
        <taxon>Actinomycetes</taxon>
        <taxon>Nakamurellales</taxon>
        <taxon>Nakamurellaceae</taxon>
        <taxon>Nakamurella</taxon>
    </lineage>
</organism>
<dbReference type="Pfam" id="PF22645">
    <property type="entry name" value="GKRP_SIS_N"/>
    <property type="match status" value="1"/>
</dbReference>
<protein>
    <recommendedName>
        <fullName evidence="9 12">N-acetylmuramic acid 6-phosphate etherase</fullName>
        <shortName evidence="12">MurNAc-6-P etherase</shortName>
        <ecNumber evidence="8 12">4.2.1.126</ecNumber>
    </recommendedName>
    <alternativeName>
        <fullName evidence="11 12">N-acetylmuramic acid 6-phosphate hydrolase</fullName>
    </alternativeName>
    <alternativeName>
        <fullName evidence="10 12">N-acetylmuramic acid 6-phosphate lyase</fullName>
    </alternativeName>
</protein>
<dbReference type="Gene3D" id="1.10.8.1080">
    <property type="match status" value="1"/>
</dbReference>
<name>A0A938YGM4_9ACTN</name>
<keyword evidence="15" id="KW-1185">Reference proteome</keyword>
<reference evidence="14" key="1">
    <citation type="submission" date="2021-01" db="EMBL/GenBank/DDBJ databases">
        <title>KCTC 19127 draft genome.</title>
        <authorList>
            <person name="An D."/>
        </authorList>
    </citation>
    <scope>NUCLEOTIDE SEQUENCE</scope>
    <source>
        <strain evidence="14">KCTC 19127</strain>
    </source>
</reference>
<proteinExistence type="inferred from homology"/>
<dbReference type="FunFam" id="1.10.8.1080:FF:000001">
    <property type="entry name" value="N-acetylmuramic acid 6-phosphate etherase"/>
    <property type="match status" value="1"/>
</dbReference>
<dbReference type="HAMAP" id="MF_00068">
    <property type="entry name" value="MurQ"/>
    <property type="match status" value="1"/>
</dbReference>
<keyword evidence="2 12" id="KW-0456">Lyase</keyword>
<dbReference type="SUPFAM" id="SSF53697">
    <property type="entry name" value="SIS domain"/>
    <property type="match status" value="1"/>
</dbReference>
<evidence type="ECO:0000256" key="11">
    <source>
        <dbReference type="ARBA" id="ARBA00084049"/>
    </source>
</evidence>
<dbReference type="InterPro" id="IPR001347">
    <property type="entry name" value="SIS_dom"/>
</dbReference>
<comment type="similarity">
    <text evidence="7 12">Belongs to the GCKR-like family. MurNAc-6-P etherase subfamily.</text>
</comment>
<dbReference type="RefSeq" id="WP_205255666.1">
    <property type="nucleotide sequence ID" value="NZ_BAAAPV010000002.1"/>
</dbReference>
<dbReference type="NCBIfam" id="TIGR00274">
    <property type="entry name" value="N-acetylmuramic acid 6-phosphate etherase"/>
    <property type="match status" value="1"/>
</dbReference>
<dbReference type="PANTHER" id="PTHR10088:SF4">
    <property type="entry name" value="GLUCOKINASE REGULATORY PROTEIN"/>
    <property type="match status" value="1"/>
</dbReference>
<feature type="domain" description="SIS" evidence="13">
    <location>
        <begin position="64"/>
        <end position="227"/>
    </location>
</feature>
<evidence type="ECO:0000256" key="5">
    <source>
        <dbReference type="ARBA" id="ARBA00060595"/>
    </source>
</evidence>
<dbReference type="Proteomes" id="UP000663801">
    <property type="component" value="Unassembled WGS sequence"/>
</dbReference>
<dbReference type="PROSITE" id="PS01272">
    <property type="entry name" value="GCKR"/>
    <property type="match status" value="1"/>
</dbReference>
<dbReference type="GO" id="GO:0016803">
    <property type="term" value="F:ether hydrolase activity"/>
    <property type="evidence" value="ECO:0007669"/>
    <property type="project" value="TreeGrafter"/>
</dbReference>
<comment type="pathway">
    <text evidence="6">Cell wall biogenesis.</text>
</comment>
<evidence type="ECO:0000256" key="1">
    <source>
        <dbReference type="ARBA" id="ARBA00011738"/>
    </source>
</evidence>
<comment type="miscellaneous">
    <text evidence="12">A lyase-type mechanism (elimination/hydration) is suggested for the cleavage of the lactyl ether bond of MurNAc 6-phosphate, with the formation of an alpha,beta-unsaturated aldehyde intermediate with (E)-stereochemistry, followed by the syn addition of water to give product.</text>
</comment>
<dbReference type="InterPro" id="IPR005488">
    <property type="entry name" value="Etherase_MurQ"/>
</dbReference>
<evidence type="ECO:0000313" key="15">
    <source>
        <dbReference type="Proteomes" id="UP000663801"/>
    </source>
</evidence>
<dbReference type="InterPro" id="IPR040190">
    <property type="entry name" value="MURQ/GCKR"/>
</dbReference>
<dbReference type="PANTHER" id="PTHR10088">
    <property type="entry name" value="GLUCOKINASE REGULATORY PROTEIN"/>
    <property type="match status" value="1"/>
</dbReference>
<evidence type="ECO:0000256" key="4">
    <source>
        <dbReference type="ARBA" id="ARBA00051747"/>
    </source>
</evidence>
<dbReference type="EMBL" id="JAERWL010000005">
    <property type="protein sequence ID" value="MBM9475552.1"/>
    <property type="molecule type" value="Genomic_DNA"/>
</dbReference>
<evidence type="ECO:0000256" key="7">
    <source>
        <dbReference type="ARBA" id="ARBA00061234"/>
    </source>
</evidence>
<evidence type="ECO:0000256" key="10">
    <source>
        <dbReference type="ARBA" id="ARBA00077905"/>
    </source>
</evidence>
<sequence length="308" mass="31649">MTVLTPEAVRQLAALATEAADDRLADLDTRSVADLATVMNQADAGVPAAVERALPQLVPAIEAAADRMAAGGRLVYIGAGTPGRLAILDASECPPTFSTPPGQVFAIMAGGATAFVTPREGAEDDAGAGRAAVDDADIGPLDTVVGIASSGRTPYVVAAVQRARERGALTVGLSCNPDTALSAAAEHAVEVLVGPEVISGSTRLKAGTAQKLVLNMFSTIVMIRLGKTYGNLMVDVRASNDKLRERAVRIVSTISGAPREAATAALQSSGWSVKPAVLQLVSHIDPEEADRRLARAGGRLRAALEARS</sequence>
<evidence type="ECO:0000259" key="13">
    <source>
        <dbReference type="PROSITE" id="PS51464"/>
    </source>
</evidence>
<dbReference type="AlphaFoldDB" id="A0A938YGM4"/>
<accession>A0A938YGM4</accession>
<evidence type="ECO:0000256" key="12">
    <source>
        <dbReference type="HAMAP-Rule" id="MF_00068"/>
    </source>
</evidence>
<comment type="subunit">
    <text evidence="1 12">Homodimer.</text>
</comment>
<feature type="active site" evidence="12">
    <location>
        <position position="123"/>
    </location>
</feature>
<dbReference type="InterPro" id="IPR005486">
    <property type="entry name" value="Glucokinase_regulatory_CS"/>
</dbReference>
<keyword evidence="3 12" id="KW-0119">Carbohydrate metabolism</keyword>
<feature type="active site" description="Proton donor" evidence="12">
    <location>
        <position position="92"/>
    </location>
</feature>
<dbReference type="Gene3D" id="3.40.50.10490">
    <property type="entry name" value="Glucose-6-phosphate isomerase like protein, domain 1"/>
    <property type="match status" value="1"/>
</dbReference>
<evidence type="ECO:0000256" key="2">
    <source>
        <dbReference type="ARBA" id="ARBA00023239"/>
    </source>
</evidence>
<comment type="caution">
    <text evidence="14">The sequence shown here is derived from an EMBL/GenBank/DDBJ whole genome shotgun (WGS) entry which is preliminary data.</text>
</comment>
<dbReference type="GO" id="GO:0046348">
    <property type="term" value="P:amino sugar catabolic process"/>
    <property type="evidence" value="ECO:0007669"/>
    <property type="project" value="InterPro"/>
</dbReference>
<dbReference type="NCBIfam" id="NF003915">
    <property type="entry name" value="PRK05441.1"/>
    <property type="match status" value="1"/>
</dbReference>
<dbReference type="EC" id="4.2.1.126" evidence="8 12"/>
<evidence type="ECO:0000256" key="8">
    <source>
        <dbReference type="ARBA" id="ARBA00067056"/>
    </source>
</evidence>
<evidence type="ECO:0000256" key="3">
    <source>
        <dbReference type="ARBA" id="ARBA00023277"/>
    </source>
</evidence>
<gene>
    <name evidence="12 14" type="primary">murQ</name>
    <name evidence="14" type="ORF">JL107_03745</name>
</gene>
<comment type="pathway">
    <text evidence="12">Amino-sugar metabolism; N-acetylmuramate degradation.</text>
</comment>
<dbReference type="GO" id="GO:0009254">
    <property type="term" value="P:peptidoglycan turnover"/>
    <property type="evidence" value="ECO:0007669"/>
    <property type="project" value="TreeGrafter"/>
</dbReference>
<evidence type="ECO:0000313" key="14">
    <source>
        <dbReference type="EMBL" id="MBM9475552.1"/>
    </source>
</evidence>
<comment type="function">
    <text evidence="12">Specifically catalyzes the cleavage of the D-lactyl ether substituent of MurNAc 6-phosphate, producing GlcNAc 6-phosphate and D-lactate.</text>
</comment>
<dbReference type="CDD" id="cd05007">
    <property type="entry name" value="SIS_Etherase"/>
    <property type="match status" value="1"/>
</dbReference>
<dbReference type="Pfam" id="PF20741">
    <property type="entry name" value="GKRP-like_C"/>
    <property type="match status" value="1"/>
</dbReference>
<dbReference type="NCBIfam" id="NF009222">
    <property type="entry name" value="PRK12570.1"/>
    <property type="match status" value="1"/>
</dbReference>
<dbReference type="PROSITE" id="PS51464">
    <property type="entry name" value="SIS"/>
    <property type="match status" value="1"/>
</dbReference>
<comment type="pathway">
    <text evidence="5">Amino-sugar metabolism; 1,6-anhydro-N-acetylmuramate degradation.</text>
</comment>
<dbReference type="GO" id="GO:0016835">
    <property type="term" value="F:carbon-oxygen lyase activity"/>
    <property type="evidence" value="ECO:0007669"/>
    <property type="project" value="UniProtKB-UniRule"/>
</dbReference>